<feature type="domain" description="LysR substrate-binding" evidence="2">
    <location>
        <begin position="17"/>
        <end position="74"/>
    </location>
</feature>
<keyword evidence="4" id="KW-1185">Reference proteome</keyword>
<name>A0ABT2YDT4_9BURK</name>
<dbReference type="Pfam" id="PF03466">
    <property type="entry name" value="LysR_substrate"/>
    <property type="match status" value="1"/>
</dbReference>
<organism evidence="3 4">
    <name type="scientific">Roseateles oligotrophus</name>
    <dbReference type="NCBI Taxonomy" id="1769250"/>
    <lineage>
        <taxon>Bacteria</taxon>
        <taxon>Pseudomonadati</taxon>
        <taxon>Pseudomonadota</taxon>
        <taxon>Betaproteobacteria</taxon>
        <taxon>Burkholderiales</taxon>
        <taxon>Sphaerotilaceae</taxon>
        <taxon>Roseateles</taxon>
    </lineage>
</organism>
<dbReference type="PANTHER" id="PTHR30537:SF5">
    <property type="entry name" value="HTH-TYPE TRANSCRIPTIONAL ACTIVATOR TTDR-RELATED"/>
    <property type="match status" value="1"/>
</dbReference>
<evidence type="ECO:0000256" key="1">
    <source>
        <dbReference type="ARBA" id="ARBA00009437"/>
    </source>
</evidence>
<gene>
    <name evidence="3" type="ORF">LNV07_08905</name>
</gene>
<evidence type="ECO:0000313" key="3">
    <source>
        <dbReference type="EMBL" id="MCV2368213.1"/>
    </source>
</evidence>
<protein>
    <recommendedName>
        <fullName evidence="2">LysR substrate-binding domain-containing protein</fullName>
    </recommendedName>
</protein>
<comment type="caution">
    <text evidence="3">The sequence shown here is derived from an EMBL/GenBank/DDBJ whole genome shotgun (WGS) entry which is preliminary data.</text>
</comment>
<accession>A0ABT2YDT4</accession>
<dbReference type="Proteomes" id="UP001209701">
    <property type="component" value="Unassembled WGS sequence"/>
</dbReference>
<dbReference type="PANTHER" id="PTHR30537">
    <property type="entry name" value="HTH-TYPE TRANSCRIPTIONAL REGULATOR"/>
    <property type="match status" value="1"/>
</dbReference>
<dbReference type="InterPro" id="IPR005119">
    <property type="entry name" value="LysR_subst-bd"/>
</dbReference>
<evidence type="ECO:0000259" key="2">
    <source>
        <dbReference type="Pfam" id="PF03466"/>
    </source>
</evidence>
<dbReference type="RefSeq" id="WP_263570804.1">
    <property type="nucleotide sequence ID" value="NZ_JAJIRN010000003.1"/>
</dbReference>
<dbReference type="InterPro" id="IPR058163">
    <property type="entry name" value="LysR-type_TF_proteobact-type"/>
</dbReference>
<dbReference type="SUPFAM" id="SSF53850">
    <property type="entry name" value="Periplasmic binding protein-like II"/>
    <property type="match status" value="1"/>
</dbReference>
<reference evidence="3 4" key="1">
    <citation type="submission" date="2021-11" db="EMBL/GenBank/DDBJ databases">
        <authorList>
            <person name="Liang Q."/>
            <person name="Mou H."/>
            <person name="Liu Z."/>
        </authorList>
    </citation>
    <scope>NUCLEOTIDE SEQUENCE [LARGE SCALE GENOMIC DNA]</scope>
    <source>
        <strain evidence="3 4">CHU3</strain>
    </source>
</reference>
<evidence type="ECO:0000313" key="4">
    <source>
        <dbReference type="Proteomes" id="UP001209701"/>
    </source>
</evidence>
<proteinExistence type="inferred from homology"/>
<dbReference type="EMBL" id="JAJIRN010000003">
    <property type="protein sequence ID" value="MCV2368213.1"/>
    <property type="molecule type" value="Genomic_DNA"/>
</dbReference>
<comment type="similarity">
    <text evidence="1">Belongs to the LysR transcriptional regulatory family.</text>
</comment>
<dbReference type="Gene3D" id="3.40.190.290">
    <property type="match status" value="1"/>
</dbReference>
<sequence>MSAVKPEADDRRIRGARGIAVLSHALARDAVNAGRLVPVLQGWALPPLPVHAVMSSRLQPASVRAFVDFLAARLSLV</sequence>